<evidence type="ECO:0000313" key="2">
    <source>
        <dbReference type="EMBL" id="CAB0014579.1"/>
    </source>
</evidence>
<keyword evidence="3" id="KW-1185">Reference proteome</keyword>
<feature type="compositionally biased region" description="Low complexity" evidence="1">
    <location>
        <begin position="143"/>
        <end position="173"/>
    </location>
</feature>
<protein>
    <submittedName>
        <fullName evidence="2">Uncharacterized protein</fullName>
    </submittedName>
</protein>
<name>A0A6H5H9K8_9HEMI</name>
<sequence length="181" mass="19753">MILSMILAKANKETFNREEGRRGKRYLCMDNPQSDVSPVSFFFLQKAGGIAVKQFYQLREAAHLREMLFTSRQAWAWQRAGGALQPIINRKKMEKYCYQMAGFLDRSVVSASSESSNTMSSSSNANISSLSISSAIPRWFQNSSSSSTIGWPSSSTSSPQSQIPSTSSSSSSPHAGLAGSS</sequence>
<organism evidence="2 3">
    <name type="scientific">Nesidiocoris tenuis</name>
    <dbReference type="NCBI Taxonomy" id="355587"/>
    <lineage>
        <taxon>Eukaryota</taxon>
        <taxon>Metazoa</taxon>
        <taxon>Ecdysozoa</taxon>
        <taxon>Arthropoda</taxon>
        <taxon>Hexapoda</taxon>
        <taxon>Insecta</taxon>
        <taxon>Pterygota</taxon>
        <taxon>Neoptera</taxon>
        <taxon>Paraneoptera</taxon>
        <taxon>Hemiptera</taxon>
        <taxon>Heteroptera</taxon>
        <taxon>Panheteroptera</taxon>
        <taxon>Cimicomorpha</taxon>
        <taxon>Miridae</taxon>
        <taxon>Dicyphina</taxon>
        <taxon>Nesidiocoris</taxon>
    </lineage>
</organism>
<gene>
    <name evidence="2" type="ORF">NTEN_LOCUS19001</name>
</gene>
<evidence type="ECO:0000313" key="3">
    <source>
        <dbReference type="Proteomes" id="UP000479000"/>
    </source>
</evidence>
<dbReference type="EMBL" id="CADCXU010028083">
    <property type="protein sequence ID" value="CAB0014579.1"/>
    <property type="molecule type" value="Genomic_DNA"/>
</dbReference>
<dbReference type="Proteomes" id="UP000479000">
    <property type="component" value="Unassembled WGS sequence"/>
</dbReference>
<accession>A0A6H5H9K8</accession>
<proteinExistence type="predicted"/>
<evidence type="ECO:0000256" key="1">
    <source>
        <dbReference type="SAM" id="MobiDB-lite"/>
    </source>
</evidence>
<dbReference type="AlphaFoldDB" id="A0A6H5H9K8"/>
<reference evidence="2 3" key="1">
    <citation type="submission" date="2020-02" db="EMBL/GenBank/DDBJ databases">
        <authorList>
            <person name="Ferguson B K."/>
        </authorList>
    </citation>
    <scope>NUCLEOTIDE SEQUENCE [LARGE SCALE GENOMIC DNA]</scope>
</reference>
<feature type="region of interest" description="Disordered" evidence="1">
    <location>
        <begin position="142"/>
        <end position="181"/>
    </location>
</feature>